<dbReference type="Pfam" id="PF09587">
    <property type="entry name" value="PGA_cap"/>
    <property type="match status" value="2"/>
</dbReference>
<feature type="domain" description="Capsule synthesis protein CapA" evidence="3">
    <location>
        <begin position="307"/>
        <end position="529"/>
    </location>
</feature>
<dbReference type="PANTHER" id="PTHR33393">
    <property type="entry name" value="POLYGLUTAMINE SYNTHESIS ACCESSORY PROTEIN RV0574C-RELATED"/>
    <property type="match status" value="1"/>
</dbReference>
<dbReference type="NCBIfam" id="TIGR04336">
    <property type="entry name" value="AmmeMemoSam_B"/>
    <property type="match status" value="1"/>
</dbReference>
<dbReference type="PANTHER" id="PTHR33393:SF13">
    <property type="entry name" value="PGA BIOSYNTHESIS PROTEIN CAPA"/>
    <property type="match status" value="1"/>
</dbReference>
<dbReference type="SMART" id="SM00854">
    <property type="entry name" value="PGA_cap"/>
    <property type="match status" value="1"/>
</dbReference>
<accession>A0ABY2Q253</accession>
<evidence type="ECO:0000256" key="1">
    <source>
        <dbReference type="ARBA" id="ARBA00005662"/>
    </source>
</evidence>
<gene>
    <name evidence="4" type="primary">amrB</name>
    <name evidence="4" type="ORF">E6C48_20045</name>
</gene>
<organism evidence="4 5">
    <name type="scientific">Ollibium composti</name>
    <dbReference type="NCBI Taxonomy" id="2675109"/>
    <lineage>
        <taxon>Bacteria</taxon>
        <taxon>Pseudomonadati</taxon>
        <taxon>Pseudomonadota</taxon>
        <taxon>Alphaproteobacteria</taxon>
        <taxon>Hyphomicrobiales</taxon>
        <taxon>Phyllobacteriaceae</taxon>
        <taxon>Ollibium</taxon>
    </lineage>
</organism>
<proteinExistence type="inferred from homology"/>
<feature type="signal peptide" evidence="2">
    <location>
        <begin position="1"/>
        <end position="26"/>
    </location>
</feature>
<keyword evidence="5" id="KW-1185">Reference proteome</keyword>
<dbReference type="Gene3D" id="3.40.830.10">
    <property type="entry name" value="LigB-like"/>
    <property type="match status" value="1"/>
</dbReference>
<dbReference type="SUPFAM" id="SSF56300">
    <property type="entry name" value="Metallo-dependent phosphatases"/>
    <property type="match status" value="1"/>
</dbReference>
<dbReference type="Proteomes" id="UP000306441">
    <property type="component" value="Unassembled WGS sequence"/>
</dbReference>
<dbReference type="CDD" id="cd07361">
    <property type="entry name" value="MEMO_like"/>
    <property type="match status" value="1"/>
</dbReference>
<dbReference type="RefSeq" id="WP_136359961.1">
    <property type="nucleotide sequence ID" value="NZ_SSNY01000014.1"/>
</dbReference>
<evidence type="ECO:0000256" key="2">
    <source>
        <dbReference type="SAM" id="SignalP"/>
    </source>
</evidence>
<evidence type="ECO:0000259" key="3">
    <source>
        <dbReference type="SMART" id="SM00854"/>
    </source>
</evidence>
<protein>
    <submittedName>
        <fullName evidence="4">AmmeMemoRadiSam system protein B</fullName>
    </submittedName>
</protein>
<dbReference type="SUPFAM" id="SSF53213">
    <property type="entry name" value="LigB-like"/>
    <property type="match status" value="1"/>
</dbReference>
<dbReference type="InterPro" id="IPR029052">
    <property type="entry name" value="Metallo-depent_PP-like"/>
</dbReference>
<sequence length="565" mass="60779">MTENRLNAAGLIVLFLALLFPLLASAAPTCPPAAGNFGPFYDDAGQFQQAIAAAADTQTSNRRLTGITVPHHLLAADLMALGIHAASGFSYKRIVLLAPDHFHRSKKPFATTQHGFDTVLGPVRTDRDAVTLLTRHADMVEVSCLFSEEHGVLALLPFLRHYFPDAEIVPVAMSAKAKRADWDRLAEALKPIVDGETLVVESTDFSHFLPQHEARRFDQQTLNLLAAGAFDGIAALNQPSHADSVGALYVQTRLQAELFGARPLVVANENSQERSPAHEQRTTSYMVVLFGAFDTGFNNPARPRDRLTYLAGDVNFGRAMKKVLLRDGVADSIADSVLSITGGWPLVVNLEGVVLPNVPEAIDGMTLAMPRELTIDFLKRLNVVGVGLANNHAFDLGPSGYAETVAALDAAGLAHFGQGEALALPDLDVIGLTDIDTNGSAFKELVTPALFDRLVRPDASRPTVAFVHWGREYVTEPSAREVALADAMRLRGVSIVAGGHPHVSSGRLISLGGGDTVEVYSLGNFLFDQGADRASGAMLEVRVFAQGTVFCRLISLPNYFDMGRN</sequence>
<name>A0ABY2Q253_9HYPH</name>
<keyword evidence="2" id="KW-0732">Signal</keyword>
<dbReference type="InterPro" id="IPR019079">
    <property type="entry name" value="Capsule_synth_CapA"/>
</dbReference>
<feature type="chain" id="PRO_5047271863" evidence="2">
    <location>
        <begin position="27"/>
        <end position="565"/>
    </location>
</feature>
<dbReference type="Pfam" id="PF01875">
    <property type="entry name" value="Memo"/>
    <property type="match status" value="1"/>
</dbReference>
<comment type="similarity">
    <text evidence="1">Belongs to the CapA family.</text>
</comment>
<evidence type="ECO:0000313" key="5">
    <source>
        <dbReference type="Proteomes" id="UP000306441"/>
    </source>
</evidence>
<dbReference type="InterPro" id="IPR002737">
    <property type="entry name" value="MEMO1_fam"/>
</dbReference>
<comment type="caution">
    <text evidence="4">The sequence shown here is derived from an EMBL/GenBank/DDBJ whole genome shotgun (WGS) entry which is preliminary data.</text>
</comment>
<dbReference type="EMBL" id="SSNY01000014">
    <property type="protein sequence ID" value="THF54953.1"/>
    <property type="molecule type" value="Genomic_DNA"/>
</dbReference>
<reference evidence="4 5" key="1">
    <citation type="submission" date="2019-04" db="EMBL/GenBank/DDBJ databases">
        <title>Mesorhizobium composti sp. nov., isolated from compost.</title>
        <authorList>
            <person name="Lin S.-Y."/>
            <person name="Hameed A."/>
            <person name="Hsieh Y.-T."/>
            <person name="Young C.-C."/>
        </authorList>
    </citation>
    <scope>NUCLEOTIDE SEQUENCE [LARGE SCALE GENOMIC DNA]</scope>
    <source>
        <strain evidence="4 5">CC-YTH430</strain>
    </source>
</reference>
<dbReference type="InterPro" id="IPR052169">
    <property type="entry name" value="CW_Biosynth-Accessory"/>
</dbReference>
<evidence type="ECO:0000313" key="4">
    <source>
        <dbReference type="EMBL" id="THF54953.1"/>
    </source>
</evidence>